<dbReference type="Proteomes" id="UP001148737">
    <property type="component" value="Unassembled WGS sequence"/>
</dbReference>
<proteinExistence type="predicted"/>
<protein>
    <submittedName>
        <fullName evidence="1">Uncharacterized protein</fullName>
    </submittedName>
</protein>
<gene>
    <name evidence="1" type="ORF">NLG97_g3525</name>
</gene>
<accession>A0ACC1QZR5</accession>
<comment type="caution">
    <text evidence="1">The sequence shown here is derived from an EMBL/GenBank/DDBJ whole genome shotgun (WGS) entry which is preliminary data.</text>
</comment>
<keyword evidence="2" id="KW-1185">Reference proteome</keyword>
<organism evidence="1 2">
    <name type="scientific">Lecanicillium saksenae</name>
    <dbReference type="NCBI Taxonomy" id="468837"/>
    <lineage>
        <taxon>Eukaryota</taxon>
        <taxon>Fungi</taxon>
        <taxon>Dikarya</taxon>
        <taxon>Ascomycota</taxon>
        <taxon>Pezizomycotina</taxon>
        <taxon>Sordariomycetes</taxon>
        <taxon>Hypocreomycetidae</taxon>
        <taxon>Hypocreales</taxon>
        <taxon>Cordycipitaceae</taxon>
        <taxon>Lecanicillium</taxon>
    </lineage>
</organism>
<dbReference type="EMBL" id="JANAKD010000298">
    <property type="protein sequence ID" value="KAJ3495255.1"/>
    <property type="molecule type" value="Genomic_DNA"/>
</dbReference>
<name>A0ACC1QZR5_9HYPO</name>
<evidence type="ECO:0000313" key="1">
    <source>
        <dbReference type="EMBL" id="KAJ3495255.1"/>
    </source>
</evidence>
<sequence length="537" mass="58684">MLRAFLKQLHFVDDKIALFDIPALEIDTEVDGLLVLRGITISLSTLSFTVHGVEVGIKLSDDVELGIQTELVLVSLFRGIEVGDCFANIKSRKQQGNFGLSRSKLKEKELGESSTTASMPSMATGTGHGQPQSSETKSKMTAGNPPQDSSHRAAYRAITKQPLQTDAAVERYRRTLELLDASNGISQARAHVQRRQASDDTIDDGDENALRAAICAQLHSKPCVPNPPQRSVKVSALRELSSPRMKRFMHRLPMLLRLLLGPVSYFHPVKVRSVTATASGDYIRSLLAQTIFKSYDSCEVELEQLRENISSWLIDAYFTVGLGSMAGQAHVPFLTSSSILCQMAFNGVVAHRALVKGMRVYEVLKLRGADASFVVPTFLLPHHEHIIPKRVSVNEVPSKIKTTAVADGTGETINDQASVKMAVRANLPATLDQDLLNFIAEVVKHSKLVEMERSSSPVQGSERGFGNITDAVNQKVKDGVKKAVMGGDQWLAKLAGKVVKKLEVVDGDVGYSGDILVDLTSYRSTSWLEVEGEKLLP</sequence>
<evidence type="ECO:0000313" key="2">
    <source>
        <dbReference type="Proteomes" id="UP001148737"/>
    </source>
</evidence>
<reference evidence="1" key="1">
    <citation type="submission" date="2022-07" db="EMBL/GenBank/DDBJ databases">
        <title>Genome Sequence of Lecanicillium saksenae.</title>
        <authorList>
            <person name="Buettner E."/>
        </authorList>
    </citation>
    <scope>NUCLEOTIDE SEQUENCE</scope>
    <source>
        <strain evidence="1">VT-O1</strain>
    </source>
</reference>